<feature type="transmembrane region" description="Helical" evidence="2">
    <location>
        <begin position="407"/>
        <end position="428"/>
    </location>
</feature>
<dbReference type="Proteomes" id="UP001210204">
    <property type="component" value="Unassembled WGS sequence"/>
</dbReference>
<feature type="transmembrane region" description="Helical" evidence="2">
    <location>
        <begin position="95"/>
        <end position="116"/>
    </location>
</feature>
<feature type="region of interest" description="Disordered" evidence="1">
    <location>
        <begin position="544"/>
        <end position="678"/>
    </location>
</feature>
<sequence length="678" mass="72354">MAYKTFSEFVKDAGGKLNGDISGDKAKKAVQFYSYWSNYLEPTNAVMSFLASLGGALAKANYYILSSLEHVFNNMFKLFGLFGYLGNQSTVIGKIYFYLQMLGFTLFVLVLIFSATTGVFTKPVKYKNAIITFLVVTFVTAVLPLGLTTVTSAMAQDVQNVQTMSADGKTKTNESLSIQPVKNNVTDLKILIDKDFNTELFPLDNQGFIKPVKEGSTPINNITDATSKKNSSNYISKIDFGATYGVSNTKLLDDWEKSVPAIKGLMLHKLNSNADGIETINTHKIISGLNAFESVYLRYKVNWVAMFAQFFVLIILFITMSIKLVKSVFDILIQALISPILGYSGLRTKKYKELLLTIAGALAGIFFEVVIMRITLEICRDLPTLSVSAVSKLSGGFFDGLNMWEQAIAGTIVYLGVFLGAMQGVSMIERWLGVSTSQNDTAQQLMGAMMMGNAFAAGAGTLGSGLGRATGAAASGAYKGAKTATGGIVKAGGGLKGLSNAVKEQGVGGTVKGGLKNLGGLATDKFNQGADKINGIFDKARDNTYQSFTDSNSPLPGGEQFGDAATHREESGVPSGLGFTPTEGPKLDTNPEPTPTQTTQTTQQGGITDPTTRLSAGGSGPISSNSPKPSSSSQKSNGGLNHTLQNMKQHSQQMNMGSQKLFGGQDHIKGFDSDDSGE</sequence>
<feature type="transmembrane region" description="Helical" evidence="2">
    <location>
        <begin position="328"/>
        <end position="346"/>
    </location>
</feature>
<evidence type="ECO:0000313" key="5">
    <source>
        <dbReference type="Proteomes" id="UP001210204"/>
    </source>
</evidence>
<dbReference type="RefSeq" id="WP_195918200.1">
    <property type="nucleotide sequence ID" value="NZ_JADOZZ010000014.1"/>
</dbReference>
<dbReference type="Pfam" id="PF26635">
    <property type="entry name" value="DUF8208"/>
    <property type="match status" value="1"/>
</dbReference>
<feature type="compositionally biased region" description="Polar residues" evidence="1">
    <location>
        <begin position="640"/>
        <end position="658"/>
    </location>
</feature>
<evidence type="ECO:0000259" key="3">
    <source>
        <dbReference type="Pfam" id="PF26635"/>
    </source>
</evidence>
<reference evidence="4" key="1">
    <citation type="submission" date="2023-01" db="EMBL/GenBank/DDBJ databases">
        <title>Human gut microbiome strain richness.</title>
        <authorList>
            <person name="Chen-Liaw A."/>
        </authorList>
    </citation>
    <scope>NUCLEOTIDE SEQUENCE</scope>
    <source>
        <strain evidence="4">1001095st1_G4_1001095IJ_161003</strain>
    </source>
</reference>
<name>A0AAW6DC80_STRSL</name>
<comment type="caution">
    <text evidence="4">The sequence shown here is derived from an EMBL/GenBank/DDBJ whole genome shotgun (WGS) entry which is preliminary data.</text>
</comment>
<keyword evidence="2" id="KW-1133">Transmembrane helix</keyword>
<dbReference type="EMBL" id="JAQMJT010000013">
    <property type="protein sequence ID" value="MDB8614589.1"/>
    <property type="molecule type" value="Genomic_DNA"/>
</dbReference>
<dbReference type="InterPro" id="IPR058521">
    <property type="entry name" value="DUF8208"/>
</dbReference>
<evidence type="ECO:0000256" key="1">
    <source>
        <dbReference type="SAM" id="MobiDB-lite"/>
    </source>
</evidence>
<feature type="transmembrane region" description="Helical" evidence="2">
    <location>
        <begin position="128"/>
        <end position="147"/>
    </location>
</feature>
<feature type="transmembrane region" description="Helical" evidence="2">
    <location>
        <begin position="303"/>
        <end position="322"/>
    </location>
</feature>
<gene>
    <name evidence="4" type="ORF">PNU26_09300</name>
</gene>
<keyword evidence="2" id="KW-0812">Transmembrane</keyword>
<evidence type="ECO:0000313" key="4">
    <source>
        <dbReference type="EMBL" id="MDB8614589.1"/>
    </source>
</evidence>
<dbReference type="InterPro" id="IPR058066">
    <property type="entry name" value="pXO2-14_N"/>
</dbReference>
<feature type="compositionally biased region" description="Polar residues" evidence="1">
    <location>
        <begin position="544"/>
        <end position="554"/>
    </location>
</feature>
<keyword evidence="2" id="KW-0472">Membrane</keyword>
<proteinExistence type="predicted"/>
<feature type="transmembrane region" description="Helical" evidence="2">
    <location>
        <begin position="353"/>
        <end position="376"/>
    </location>
</feature>
<evidence type="ECO:0000256" key="2">
    <source>
        <dbReference type="SAM" id="Phobius"/>
    </source>
</evidence>
<organism evidence="4 5">
    <name type="scientific">Streptococcus salivarius</name>
    <dbReference type="NCBI Taxonomy" id="1304"/>
    <lineage>
        <taxon>Bacteria</taxon>
        <taxon>Bacillati</taxon>
        <taxon>Bacillota</taxon>
        <taxon>Bacilli</taxon>
        <taxon>Lactobacillales</taxon>
        <taxon>Streptococcaceae</taxon>
        <taxon>Streptococcus</taxon>
    </lineage>
</organism>
<feature type="compositionally biased region" description="Low complexity" evidence="1">
    <location>
        <begin position="595"/>
        <end position="639"/>
    </location>
</feature>
<accession>A0AAW6DC80</accession>
<protein>
    <recommendedName>
        <fullName evidence="3">DUF8208 domain-containing protein</fullName>
    </recommendedName>
</protein>
<dbReference type="AlphaFoldDB" id="A0AAW6DC80"/>
<dbReference type="NCBIfam" id="NF045890">
    <property type="entry name" value="conj_pls20_p028"/>
    <property type="match status" value="1"/>
</dbReference>
<feature type="domain" description="DUF8208" evidence="3">
    <location>
        <begin position="43"/>
        <end position="448"/>
    </location>
</feature>